<dbReference type="AlphaFoldDB" id="A0AAD8BY91"/>
<dbReference type="EMBL" id="JASAOG010000025">
    <property type="protein sequence ID" value="KAK0062348.1"/>
    <property type="molecule type" value="Genomic_DNA"/>
</dbReference>
<keyword evidence="2" id="KW-1185">Reference proteome</keyword>
<evidence type="ECO:0000313" key="1">
    <source>
        <dbReference type="EMBL" id="KAK0062348.1"/>
    </source>
</evidence>
<accession>A0AAD8BY91</accession>
<protein>
    <submittedName>
        <fullName evidence="1">Uncharacterized protein</fullName>
    </submittedName>
</protein>
<reference evidence="1" key="2">
    <citation type="submission" date="2023-04" db="EMBL/GenBank/DDBJ databases">
        <authorList>
            <person name="Bu L."/>
            <person name="Lu L."/>
            <person name="Laidemitt M.R."/>
            <person name="Zhang S.M."/>
            <person name="Mutuku M."/>
            <person name="Mkoji G."/>
            <person name="Steinauer M."/>
            <person name="Loker E.S."/>
        </authorList>
    </citation>
    <scope>NUCLEOTIDE SEQUENCE</scope>
    <source>
        <strain evidence="1">KasaAsao</strain>
        <tissue evidence="1">Whole Snail</tissue>
    </source>
</reference>
<proteinExistence type="predicted"/>
<sequence>MDKLMRAVEGYIRPLRERSPTLFINPLLLIQDCGCTDSYKECVDLNKKCTEEQKETVEALEEVCYATEAFAVPAMSTATTRTD</sequence>
<reference evidence="1" key="1">
    <citation type="journal article" date="2023" name="PLoS Negl. Trop. Dis.">
        <title>A genome sequence for Biomphalaria pfeifferi, the major vector snail for the human-infecting parasite Schistosoma mansoni.</title>
        <authorList>
            <person name="Bu L."/>
            <person name="Lu L."/>
            <person name="Laidemitt M.R."/>
            <person name="Zhang S.M."/>
            <person name="Mutuku M."/>
            <person name="Mkoji G."/>
            <person name="Steinauer M."/>
            <person name="Loker E.S."/>
        </authorList>
    </citation>
    <scope>NUCLEOTIDE SEQUENCE</scope>
    <source>
        <strain evidence="1">KasaAsao</strain>
    </source>
</reference>
<name>A0AAD8BY91_BIOPF</name>
<dbReference type="Proteomes" id="UP001233172">
    <property type="component" value="Unassembled WGS sequence"/>
</dbReference>
<gene>
    <name evidence="1" type="ORF">Bpfe_008019</name>
</gene>
<organism evidence="1 2">
    <name type="scientific">Biomphalaria pfeifferi</name>
    <name type="common">Bloodfluke planorb</name>
    <name type="synonym">Freshwater snail</name>
    <dbReference type="NCBI Taxonomy" id="112525"/>
    <lineage>
        <taxon>Eukaryota</taxon>
        <taxon>Metazoa</taxon>
        <taxon>Spiralia</taxon>
        <taxon>Lophotrochozoa</taxon>
        <taxon>Mollusca</taxon>
        <taxon>Gastropoda</taxon>
        <taxon>Heterobranchia</taxon>
        <taxon>Euthyneura</taxon>
        <taxon>Panpulmonata</taxon>
        <taxon>Hygrophila</taxon>
        <taxon>Lymnaeoidea</taxon>
        <taxon>Planorbidae</taxon>
        <taxon>Biomphalaria</taxon>
    </lineage>
</organism>
<evidence type="ECO:0000313" key="2">
    <source>
        <dbReference type="Proteomes" id="UP001233172"/>
    </source>
</evidence>
<comment type="caution">
    <text evidence="1">The sequence shown here is derived from an EMBL/GenBank/DDBJ whole genome shotgun (WGS) entry which is preliminary data.</text>
</comment>